<sequence length="131" mass="15121">MRGEMFIWIKLRVGNGASCRFWIDNWSPLGSLKDYFAASSSSRQGISLDSTLADLHRSGNRLSKRLILLCWQSVIYSLWRERNQRLHSQRYQSADSIISSLNRLVNDRLLSFRPSSPALSSSLMQLWLLTE</sequence>
<reference evidence="1 2" key="1">
    <citation type="journal article" date="2014" name="Genome Biol.">
        <title>Transcriptome and methylome profiling reveals relics of genome dominance in the mesopolyploid Brassica oleracea.</title>
        <authorList>
            <person name="Parkin I.A."/>
            <person name="Koh C."/>
            <person name="Tang H."/>
            <person name="Robinson S.J."/>
            <person name="Kagale S."/>
            <person name="Clarke W.E."/>
            <person name="Town C.D."/>
            <person name="Nixon J."/>
            <person name="Krishnakumar V."/>
            <person name="Bidwell S.L."/>
            <person name="Denoeud F."/>
            <person name="Belcram H."/>
            <person name="Links M.G."/>
            <person name="Just J."/>
            <person name="Clarke C."/>
            <person name="Bender T."/>
            <person name="Huebert T."/>
            <person name="Mason A.S."/>
            <person name="Pires J.C."/>
            <person name="Barker G."/>
            <person name="Moore J."/>
            <person name="Walley P.G."/>
            <person name="Manoli S."/>
            <person name="Batley J."/>
            <person name="Edwards D."/>
            <person name="Nelson M.N."/>
            <person name="Wang X."/>
            <person name="Paterson A.H."/>
            <person name="King G."/>
            <person name="Bancroft I."/>
            <person name="Chalhoub B."/>
            <person name="Sharpe A.G."/>
        </authorList>
    </citation>
    <scope>NUCLEOTIDE SEQUENCE</scope>
    <source>
        <strain evidence="1 2">cv. TO1000</strain>
    </source>
</reference>
<keyword evidence="2" id="KW-1185">Reference proteome</keyword>
<dbReference type="Proteomes" id="UP000032141">
    <property type="component" value="Chromosome C7"/>
</dbReference>
<reference evidence="1" key="2">
    <citation type="submission" date="2015-03" db="UniProtKB">
        <authorList>
            <consortium name="EnsemblPlants"/>
        </authorList>
    </citation>
    <scope>IDENTIFICATION</scope>
</reference>
<evidence type="ECO:0000313" key="2">
    <source>
        <dbReference type="Proteomes" id="UP000032141"/>
    </source>
</evidence>
<evidence type="ECO:0000313" key="1">
    <source>
        <dbReference type="EnsemblPlants" id="Bo7g059660.1"/>
    </source>
</evidence>
<evidence type="ECO:0008006" key="3">
    <source>
        <dbReference type="Google" id="ProtNLM"/>
    </source>
</evidence>
<dbReference type="OMA" id="GEMFIWI"/>
<proteinExistence type="predicted"/>
<organism evidence="1 2">
    <name type="scientific">Brassica oleracea var. oleracea</name>
    <dbReference type="NCBI Taxonomy" id="109376"/>
    <lineage>
        <taxon>Eukaryota</taxon>
        <taxon>Viridiplantae</taxon>
        <taxon>Streptophyta</taxon>
        <taxon>Embryophyta</taxon>
        <taxon>Tracheophyta</taxon>
        <taxon>Spermatophyta</taxon>
        <taxon>Magnoliopsida</taxon>
        <taxon>eudicotyledons</taxon>
        <taxon>Gunneridae</taxon>
        <taxon>Pentapetalae</taxon>
        <taxon>rosids</taxon>
        <taxon>malvids</taxon>
        <taxon>Brassicales</taxon>
        <taxon>Brassicaceae</taxon>
        <taxon>Brassiceae</taxon>
        <taxon>Brassica</taxon>
    </lineage>
</organism>
<protein>
    <recommendedName>
        <fullName evidence="3">Reverse transcriptase zinc-binding domain-containing protein</fullName>
    </recommendedName>
</protein>
<accession>A0A0D3D7J7</accession>
<dbReference type="HOGENOM" id="CLU_1930472_0_0_1"/>
<dbReference type="Gramene" id="Bo7g059660.1">
    <property type="protein sequence ID" value="Bo7g059660.1"/>
    <property type="gene ID" value="Bo7g059660"/>
</dbReference>
<dbReference type="EnsemblPlants" id="Bo7g059660.1">
    <property type="protein sequence ID" value="Bo7g059660.1"/>
    <property type="gene ID" value="Bo7g059660"/>
</dbReference>
<dbReference type="AlphaFoldDB" id="A0A0D3D7J7"/>
<name>A0A0D3D7J7_BRAOL</name>